<reference evidence="1" key="2">
    <citation type="journal article" date="2022" name="New Phytol.">
        <title>Evolutionary transition to the ectomycorrhizal habit in the genomes of a hyperdiverse lineage of mushroom-forming fungi.</title>
        <authorList>
            <person name="Looney B."/>
            <person name="Miyauchi S."/>
            <person name="Morin E."/>
            <person name="Drula E."/>
            <person name="Courty P.E."/>
            <person name="Kohler A."/>
            <person name="Kuo A."/>
            <person name="LaButti K."/>
            <person name="Pangilinan J."/>
            <person name="Lipzen A."/>
            <person name="Riley R."/>
            <person name="Andreopoulos W."/>
            <person name="He G."/>
            <person name="Johnson J."/>
            <person name="Nolan M."/>
            <person name="Tritt A."/>
            <person name="Barry K.W."/>
            <person name="Grigoriev I.V."/>
            <person name="Nagy L.G."/>
            <person name="Hibbett D."/>
            <person name="Henrissat B."/>
            <person name="Matheny P.B."/>
            <person name="Labbe J."/>
            <person name="Martin F.M."/>
        </authorList>
    </citation>
    <scope>NUCLEOTIDE SEQUENCE</scope>
    <source>
        <strain evidence="1">HHB10654</strain>
    </source>
</reference>
<organism evidence="1 2">
    <name type="scientific">Artomyces pyxidatus</name>
    <dbReference type="NCBI Taxonomy" id="48021"/>
    <lineage>
        <taxon>Eukaryota</taxon>
        <taxon>Fungi</taxon>
        <taxon>Dikarya</taxon>
        <taxon>Basidiomycota</taxon>
        <taxon>Agaricomycotina</taxon>
        <taxon>Agaricomycetes</taxon>
        <taxon>Russulales</taxon>
        <taxon>Auriscalpiaceae</taxon>
        <taxon>Artomyces</taxon>
    </lineage>
</organism>
<dbReference type="Proteomes" id="UP000814140">
    <property type="component" value="Unassembled WGS sequence"/>
</dbReference>
<comment type="caution">
    <text evidence="1">The sequence shown here is derived from an EMBL/GenBank/DDBJ whole genome shotgun (WGS) entry which is preliminary data.</text>
</comment>
<evidence type="ECO:0000313" key="1">
    <source>
        <dbReference type="EMBL" id="KAI0062793.1"/>
    </source>
</evidence>
<accession>A0ACB8T2Q8</accession>
<keyword evidence="2" id="KW-1185">Reference proteome</keyword>
<dbReference type="EMBL" id="MU277206">
    <property type="protein sequence ID" value="KAI0062793.1"/>
    <property type="molecule type" value="Genomic_DNA"/>
</dbReference>
<proteinExistence type="predicted"/>
<gene>
    <name evidence="1" type="ORF">BV25DRAFT_1803535</name>
</gene>
<reference evidence="1" key="1">
    <citation type="submission" date="2021-03" db="EMBL/GenBank/DDBJ databases">
        <authorList>
            <consortium name="DOE Joint Genome Institute"/>
            <person name="Ahrendt S."/>
            <person name="Looney B.P."/>
            <person name="Miyauchi S."/>
            <person name="Morin E."/>
            <person name="Drula E."/>
            <person name="Courty P.E."/>
            <person name="Chicoki N."/>
            <person name="Fauchery L."/>
            <person name="Kohler A."/>
            <person name="Kuo A."/>
            <person name="Labutti K."/>
            <person name="Pangilinan J."/>
            <person name="Lipzen A."/>
            <person name="Riley R."/>
            <person name="Andreopoulos W."/>
            <person name="He G."/>
            <person name="Johnson J."/>
            <person name="Barry K.W."/>
            <person name="Grigoriev I.V."/>
            <person name="Nagy L."/>
            <person name="Hibbett D."/>
            <person name="Henrissat B."/>
            <person name="Matheny P.B."/>
            <person name="Labbe J."/>
            <person name="Martin F."/>
        </authorList>
    </citation>
    <scope>NUCLEOTIDE SEQUENCE</scope>
    <source>
        <strain evidence="1">HHB10654</strain>
    </source>
</reference>
<name>A0ACB8T2Q8_9AGAM</name>
<sequence>MHLIWENTIKNLVLLWTGDDFKGLDEGTGSYRLQKSVWDAIGLATASSGSTIPGLYGARPPNVAADHTSTTADSWSFWTLYIGPVLLRRKFTEAKYYDHFVQLVKLLLTCLEFNVIVADINKLRDGFAEWVKKFEELYYQYDPLRIAICPVTIHALLHIADSIIACGPVWAYWAFPMERYCGLIRPAIKSRKHPFASLDRFIVECAQLMQIRLIYQLDGDPATSISKPQRKSAAGFRSTLYPTSSLLAPSKPGMPDNIILNKIAKCLATRYDKSGDIKAVKQCLDKAKITQWAKIRIDDGDTICAAAMYASADTDRRDATYARYEVLVDIYANRRRMEPQYEAETRYGRIQHLYSVQIPPNTALELESPETLFLAGITPCDIDATHAHLDIHYYAKESRTEQFVDADCIQCLVGRVRDGTRWAVIDRSGALSRAVYIPDA</sequence>
<evidence type="ECO:0000313" key="2">
    <source>
        <dbReference type="Proteomes" id="UP000814140"/>
    </source>
</evidence>
<protein>
    <submittedName>
        <fullName evidence="1">Uncharacterized protein</fullName>
    </submittedName>
</protein>